<proteinExistence type="predicted"/>
<name>A0A9E8AAT3_9CAUD</name>
<sequence>MASIPDEAVEAAAKVLDPQTMGSGGALAEKFQEATRAEARAILEAAAPHLMAQAWEDGYHAALSDGYEYQTANPYRSEADRG</sequence>
<dbReference type="GeneID" id="80034700"/>
<dbReference type="RefSeq" id="YP_010761329.1">
    <property type="nucleotide sequence ID" value="NC_073594.1"/>
</dbReference>
<reference evidence="1" key="1">
    <citation type="submission" date="2022-10" db="EMBL/GenBank/DDBJ databases">
        <authorList>
            <person name="Shreffler J."/>
            <person name="Spring A.M."/>
            <person name="Klyczek K."/>
            <person name="Garlena R.A."/>
            <person name="Russell D.A."/>
            <person name="Pope W.H."/>
            <person name="Jacobs-Sera D."/>
            <person name="Hatfull G.F."/>
        </authorList>
    </citation>
    <scope>NUCLEOTIDE SEQUENCE</scope>
</reference>
<dbReference type="Proteomes" id="UP001156221">
    <property type="component" value="Segment"/>
</dbReference>
<protein>
    <submittedName>
        <fullName evidence="1">Uncharacterized protein</fullName>
    </submittedName>
</protein>
<dbReference type="KEGG" id="vg:80034700"/>
<organism evidence="1 2">
    <name type="scientific">Arthrobacter phage Bauer</name>
    <dbReference type="NCBI Taxonomy" id="2985648"/>
    <lineage>
        <taxon>Viruses</taxon>
        <taxon>Duplodnaviria</taxon>
        <taxon>Heunggongvirae</taxon>
        <taxon>Uroviricota</taxon>
        <taxon>Caudoviricetes</taxon>
        <taxon>Bauervirus</taxon>
        <taxon>Bauervirus bauer</taxon>
    </lineage>
</organism>
<evidence type="ECO:0000313" key="1">
    <source>
        <dbReference type="EMBL" id="UYM26585.1"/>
    </source>
</evidence>
<evidence type="ECO:0000313" key="2">
    <source>
        <dbReference type="Proteomes" id="UP001156221"/>
    </source>
</evidence>
<gene>
    <name evidence="1" type="primary">36</name>
    <name evidence="1" type="ORF">SEA_BAUER_36</name>
</gene>
<keyword evidence="2" id="KW-1185">Reference proteome</keyword>
<accession>A0A9E8AAT3</accession>
<dbReference type="EMBL" id="OP580516">
    <property type="protein sequence ID" value="UYM26585.1"/>
    <property type="molecule type" value="Genomic_DNA"/>
</dbReference>